<dbReference type="Pfam" id="PF15978">
    <property type="entry name" value="TnsD"/>
    <property type="match status" value="1"/>
</dbReference>
<name>A0A4R2U2N2_9FIRM</name>
<dbReference type="InterPro" id="IPR032750">
    <property type="entry name" value="TnsD_C"/>
</dbReference>
<organism evidence="3 4">
    <name type="scientific">Serpentinicella alkaliphila</name>
    <dbReference type="NCBI Taxonomy" id="1734049"/>
    <lineage>
        <taxon>Bacteria</taxon>
        <taxon>Bacillati</taxon>
        <taxon>Bacillota</taxon>
        <taxon>Clostridia</taxon>
        <taxon>Peptostreptococcales</taxon>
        <taxon>Natronincolaceae</taxon>
        <taxon>Serpentinicella</taxon>
    </lineage>
</organism>
<dbReference type="OrthoDB" id="470139at2"/>
<evidence type="ECO:0000259" key="2">
    <source>
        <dbReference type="Pfam" id="PF15978"/>
    </source>
</evidence>
<protein>
    <submittedName>
        <fullName evidence="3">TniQ protein</fullName>
    </submittedName>
</protein>
<feature type="domain" description="Transposon Tn7 transposition protein TnsD C-terminal" evidence="2">
    <location>
        <begin position="203"/>
        <end position="567"/>
    </location>
</feature>
<dbReference type="Proteomes" id="UP000295504">
    <property type="component" value="Unassembled WGS sequence"/>
</dbReference>
<keyword evidence="4" id="KW-1185">Reference proteome</keyword>
<feature type="domain" description="TniQ" evidence="1">
    <location>
        <begin position="4"/>
        <end position="158"/>
    </location>
</feature>
<comment type="caution">
    <text evidence="3">The sequence shown here is derived from an EMBL/GenBank/DDBJ whole genome shotgun (WGS) entry which is preliminary data.</text>
</comment>
<dbReference type="RefSeq" id="WP_132848694.1">
    <property type="nucleotide sequence ID" value="NZ_CP058648.1"/>
</dbReference>
<evidence type="ECO:0000259" key="1">
    <source>
        <dbReference type="Pfam" id="PF06527"/>
    </source>
</evidence>
<sequence>MLNFTPIPYPDELLSNIFSRYHKMSGNISYFHTLEDLFGIKGAIAAIDFPSKLTNFCSHYPELSKYNDEEYFIYEHTIFSIFKPFIPENRASKVINAMKNNEGKAINMSLGIMAAGICKSKSLKVCSSCIEEDKELYGEAYIHRTHQVPGYNVCVKHNQIMSEFFIPYDKSYAKYIHIDEISKSELLVQIDLNCYFKEFYELSKDIEIINTNYLKNSNVLNSYDRYYYMLNKKGYVTPKGRIKRKKLYHDFMIFYPDGFLSILDSKIEEKDEESWVYRIAYRDKQVIHPIRHLLFIKFLFTDIYDFINLEEVKYHPFGNKPWPCLNPVAEHYKENIVEICEITTDSKTGRPVGKFTCNCGFIYSRRGPDSVENDRYRIGNKKQFGHIWEQKLKDLIINKNCSVKKMSRELYCDEKTVVKYANKLGLLDLLKTNIKPYPTKNTECKYHAYLSEPYKDEILKLLKEFPQYSRTQIRKKAEKEYHWLYKYRRNWLESKLLKSSNSESKRMPNSKVNWEERDRKINEKVKIAIDEIKGFKKPMRLTIGLISKIINYSPLREKLDKLPNTKITLETNVESIEDFHIRKMIIIVDDLREKDKKITKSKIIELAGLSRRSEKVNQLIIDTVEL</sequence>
<dbReference type="InterPro" id="IPR009492">
    <property type="entry name" value="TniQ"/>
</dbReference>
<dbReference type="Pfam" id="PF06527">
    <property type="entry name" value="TniQ"/>
    <property type="match status" value="1"/>
</dbReference>
<reference evidence="3 4" key="1">
    <citation type="submission" date="2019-03" db="EMBL/GenBank/DDBJ databases">
        <title>Genomic Encyclopedia of Type Strains, Phase IV (KMG-IV): sequencing the most valuable type-strain genomes for metagenomic binning, comparative biology and taxonomic classification.</title>
        <authorList>
            <person name="Goeker M."/>
        </authorList>
    </citation>
    <scope>NUCLEOTIDE SEQUENCE [LARGE SCALE GENOMIC DNA]</scope>
    <source>
        <strain evidence="3 4">DSM 100013</strain>
    </source>
</reference>
<gene>
    <name evidence="3" type="ORF">EDD79_102134</name>
</gene>
<evidence type="ECO:0000313" key="3">
    <source>
        <dbReference type="EMBL" id="TCQ01903.1"/>
    </source>
</evidence>
<evidence type="ECO:0000313" key="4">
    <source>
        <dbReference type="Proteomes" id="UP000295504"/>
    </source>
</evidence>
<proteinExistence type="predicted"/>
<dbReference type="EMBL" id="SLYC01000021">
    <property type="protein sequence ID" value="TCQ01903.1"/>
    <property type="molecule type" value="Genomic_DNA"/>
</dbReference>
<accession>A0A4R2U2N2</accession>
<dbReference type="AlphaFoldDB" id="A0A4R2U2N2"/>